<evidence type="ECO:0000313" key="1">
    <source>
        <dbReference type="EMBL" id="EKR57038.1"/>
    </source>
</evidence>
<gene>
    <name evidence="1" type="ORF">LEP1GSC105_4919</name>
</gene>
<evidence type="ECO:0000313" key="2">
    <source>
        <dbReference type="Proteomes" id="UP000001340"/>
    </source>
</evidence>
<organism evidence="1 2">
    <name type="scientific">Leptospira interrogans str. UI 12758</name>
    <dbReference type="NCBI Taxonomy" id="1049938"/>
    <lineage>
        <taxon>Bacteria</taxon>
        <taxon>Pseudomonadati</taxon>
        <taxon>Spirochaetota</taxon>
        <taxon>Spirochaetia</taxon>
        <taxon>Leptospirales</taxon>
        <taxon>Leptospiraceae</taxon>
        <taxon>Leptospira</taxon>
    </lineage>
</organism>
<proteinExistence type="predicted"/>
<dbReference type="EMBL" id="AHNR02000007">
    <property type="protein sequence ID" value="EKR57038.1"/>
    <property type="molecule type" value="Genomic_DNA"/>
</dbReference>
<reference evidence="1 2" key="1">
    <citation type="submission" date="2012-10" db="EMBL/GenBank/DDBJ databases">
        <authorList>
            <person name="Harkins D.M."/>
            <person name="Durkin A.S."/>
            <person name="Brinkac L.M."/>
            <person name="Haft D.H."/>
            <person name="Selengut J.D."/>
            <person name="Sanka R."/>
            <person name="DePew J."/>
            <person name="Purushe J."/>
            <person name="Chanthongthip A."/>
            <person name="Lattana O."/>
            <person name="Phetsouvanh R."/>
            <person name="Newton P.N."/>
            <person name="Vinetz J.M."/>
            <person name="Sutton G.G."/>
            <person name="Nierman W.C."/>
            <person name="Fouts D.E."/>
        </authorList>
    </citation>
    <scope>NUCLEOTIDE SEQUENCE [LARGE SCALE GENOMIC DNA]</scope>
    <source>
        <strain evidence="1 2">UI 12758</strain>
    </source>
</reference>
<dbReference type="AlphaFoldDB" id="A0A0E2DAB5"/>
<name>A0A0E2DAB5_LEPIR</name>
<sequence>MDLGNIKNGNFKIKKRILLKINKRILKVIHVYNKKLN</sequence>
<dbReference type="Proteomes" id="UP000001340">
    <property type="component" value="Unassembled WGS sequence"/>
</dbReference>
<comment type="caution">
    <text evidence="1">The sequence shown here is derived from an EMBL/GenBank/DDBJ whole genome shotgun (WGS) entry which is preliminary data.</text>
</comment>
<accession>A0A0E2DAB5</accession>
<protein>
    <submittedName>
        <fullName evidence="1">Uncharacterized protein</fullName>
    </submittedName>
</protein>